<dbReference type="SUPFAM" id="SSF55469">
    <property type="entry name" value="FMN-dependent nitroreductase-like"/>
    <property type="match status" value="1"/>
</dbReference>
<keyword evidence="3" id="KW-0560">Oxidoreductase</keyword>
<organism evidence="5 6">
    <name type="scientific">Uliginosibacterium paludis</name>
    <dbReference type="NCBI Taxonomy" id="1615952"/>
    <lineage>
        <taxon>Bacteria</taxon>
        <taxon>Pseudomonadati</taxon>
        <taxon>Pseudomonadota</taxon>
        <taxon>Betaproteobacteria</taxon>
        <taxon>Rhodocyclales</taxon>
        <taxon>Zoogloeaceae</taxon>
        <taxon>Uliginosibacterium</taxon>
    </lineage>
</organism>
<dbReference type="InterPro" id="IPR050627">
    <property type="entry name" value="Nitroreductase/BluB"/>
</dbReference>
<dbReference type="InterPro" id="IPR000415">
    <property type="entry name" value="Nitroreductase-like"/>
</dbReference>
<proteinExistence type="predicted"/>
<evidence type="ECO:0000313" key="6">
    <source>
        <dbReference type="Proteomes" id="UP001548590"/>
    </source>
</evidence>
<gene>
    <name evidence="5" type="ORF">ABVT11_16495</name>
</gene>
<protein>
    <submittedName>
        <fullName evidence="5">Nitroreductase</fullName>
    </submittedName>
</protein>
<keyword evidence="6" id="KW-1185">Reference proteome</keyword>
<dbReference type="EMBL" id="JBEWLZ010000012">
    <property type="protein sequence ID" value="MET1491439.1"/>
    <property type="molecule type" value="Genomic_DNA"/>
</dbReference>
<dbReference type="Proteomes" id="UP001548590">
    <property type="component" value="Unassembled WGS sequence"/>
</dbReference>
<evidence type="ECO:0000256" key="2">
    <source>
        <dbReference type="ARBA" id="ARBA00022643"/>
    </source>
</evidence>
<dbReference type="PANTHER" id="PTHR23026">
    <property type="entry name" value="NADPH NITROREDUCTASE"/>
    <property type="match status" value="1"/>
</dbReference>
<dbReference type="InterPro" id="IPR029479">
    <property type="entry name" value="Nitroreductase"/>
</dbReference>
<evidence type="ECO:0000313" key="5">
    <source>
        <dbReference type="EMBL" id="MET1491439.1"/>
    </source>
</evidence>
<dbReference type="Gene3D" id="3.40.109.10">
    <property type="entry name" value="NADH Oxidase"/>
    <property type="match status" value="1"/>
</dbReference>
<comment type="caution">
    <text evidence="5">The sequence shown here is derived from an EMBL/GenBank/DDBJ whole genome shotgun (WGS) entry which is preliminary data.</text>
</comment>
<name>A0ABV2CU41_9RHOO</name>
<dbReference type="PANTHER" id="PTHR23026:SF90">
    <property type="entry name" value="IODOTYROSINE DEIODINASE 1"/>
    <property type="match status" value="1"/>
</dbReference>
<evidence type="ECO:0000256" key="1">
    <source>
        <dbReference type="ARBA" id="ARBA00022630"/>
    </source>
</evidence>
<dbReference type="Pfam" id="PF00881">
    <property type="entry name" value="Nitroreductase"/>
    <property type="match status" value="1"/>
</dbReference>
<evidence type="ECO:0000259" key="4">
    <source>
        <dbReference type="Pfam" id="PF00881"/>
    </source>
</evidence>
<reference evidence="5 6" key="1">
    <citation type="submission" date="2024-07" db="EMBL/GenBank/DDBJ databases">
        <title>Uliginosibacterium paludis KCTC:42655.</title>
        <authorList>
            <person name="Kim M.K."/>
        </authorList>
    </citation>
    <scope>NUCLEOTIDE SEQUENCE [LARGE SCALE GENOMIC DNA]</scope>
    <source>
        <strain evidence="5 6">KCTC 42655</strain>
    </source>
</reference>
<feature type="domain" description="Nitroreductase" evidence="4">
    <location>
        <begin position="12"/>
        <end position="202"/>
    </location>
</feature>
<dbReference type="CDD" id="cd02136">
    <property type="entry name" value="PnbA_NfnB-like"/>
    <property type="match status" value="1"/>
</dbReference>
<accession>A0ABV2CU41</accession>
<dbReference type="RefSeq" id="WP_345927503.1">
    <property type="nucleotide sequence ID" value="NZ_JBDIVF010000004.1"/>
</dbReference>
<sequence>MNPIPGNFDEIVRSRRSIRRFLPDPVDRGTLLTMLDLAARAPSGVNTQPWQVHVLTGESKTALSRAILAEYAQPTFEHKGEYDYYPASWVEPYLSRRRHTGFGLYSLLGIEKKDTLRMREQWARNYLFFDAPVGLIFTIDKGLGQGSLIDYGGFLQTLMLAARAEGLHTCVQAAFCEYHPIVRAQLEIPDSQKIVCGMSLGYADPAAPENTLDLPRIPATDFTRFHD</sequence>
<keyword evidence="2" id="KW-0288">FMN</keyword>
<keyword evidence="1" id="KW-0285">Flavoprotein</keyword>
<evidence type="ECO:0000256" key="3">
    <source>
        <dbReference type="ARBA" id="ARBA00023002"/>
    </source>
</evidence>